<dbReference type="OrthoDB" id="5572813at2759"/>
<sequence length="428" mass="45236">RNSALEARRQRRRETRRSTLSFLPPAFADTGHQTAGGVLHASDLNDKSEGCSSATSPSKPSLAPSEPQPASSSKSARSSTDCSLPAPKLVLSELAQATVKESIARAALASSASDAPTSPAAPPASASRSLPVSARPEVSERMVPPVPPLPHHLATHSHISRPETARGRESPRVAPDPRRVRASASIYPATVRLGDRPPATSLVRTLLSTPPALELAASSNADHDWDAQASQLQRYHMGPASARPAPTADPHSLFSNSTAPDAAPAQGTFIRKFSHPEAQLQHTPGAPLSPVHTPDVLSKSATNLNMRTSVDKPTSATKHGLSRLFSSSPTSRRTHQPLRLPTSPTSAPLPPSPPSPSLPPHQQQQQQQPLSPAVSSLVGDPSARRRIRDQLASSRAFDRLLAEDDEFTMAISLTPTVAGTPVAAPRRK</sequence>
<evidence type="ECO:0000313" key="3">
    <source>
        <dbReference type="Proteomes" id="UP001140094"/>
    </source>
</evidence>
<gene>
    <name evidence="2" type="ORF">H4R20_006261</name>
</gene>
<organism evidence="2 3">
    <name type="scientific">Coemansia guatemalensis</name>
    <dbReference type="NCBI Taxonomy" id="2761395"/>
    <lineage>
        <taxon>Eukaryota</taxon>
        <taxon>Fungi</taxon>
        <taxon>Fungi incertae sedis</taxon>
        <taxon>Zoopagomycota</taxon>
        <taxon>Kickxellomycotina</taxon>
        <taxon>Kickxellomycetes</taxon>
        <taxon>Kickxellales</taxon>
        <taxon>Kickxellaceae</taxon>
        <taxon>Coemansia</taxon>
    </lineage>
</organism>
<proteinExistence type="predicted"/>
<feature type="compositionally biased region" description="Low complexity" evidence="1">
    <location>
        <begin position="360"/>
        <end position="377"/>
    </location>
</feature>
<reference evidence="2" key="1">
    <citation type="submission" date="2022-07" db="EMBL/GenBank/DDBJ databases">
        <title>Phylogenomic reconstructions and comparative analyses of Kickxellomycotina fungi.</title>
        <authorList>
            <person name="Reynolds N.K."/>
            <person name="Stajich J.E."/>
            <person name="Barry K."/>
            <person name="Grigoriev I.V."/>
            <person name="Crous P."/>
            <person name="Smith M.E."/>
        </authorList>
    </citation>
    <scope>NUCLEOTIDE SEQUENCE</scope>
    <source>
        <strain evidence="2">NRRL 1565</strain>
    </source>
</reference>
<dbReference type="Proteomes" id="UP001140094">
    <property type="component" value="Unassembled WGS sequence"/>
</dbReference>
<feature type="compositionally biased region" description="Pro residues" evidence="1">
    <location>
        <begin position="347"/>
        <end position="359"/>
    </location>
</feature>
<feature type="region of interest" description="Disordered" evidence="1">
    <location>
        <begin position="277"/>
        <end position="296"/>
    </location>
</feature>
<feature type="non-terminal residue" evidence="2">
    <location>
        <position position="1"/>
    </location>
</feature>
<feature type="region of interest" description="Disordered" evidence="1">
    <location>
        <begin position="1"/>
        <end position="83"/>
    </location>
</feature>
<keyword evidence="3" id="KW-1185">Reference proteome</keyword>
<dbReference type="AlphaFoldDB" id="A0A9W8HU31"/>
<accession>A0A9W8HU31</accession>
<evidence type="ECO:0000256" key="1">
    <source>
        <dbReference type="SAM" id="MobiDB-lite"/>
    </source>
</evidence>
<feature type="compositionally biased region" description="Polar residues" evidence="1">
    <location>
        <begin position="50"/>
        <end position="59"/>
    </location>
</feature>
<comment type="caution">
    <text evidence="2">The sequence shown here is derived from an EMBL/GenBank/DDBJ whole genome shotgun (WGS) entry which is preliminary data.</text>
</comment>
<protein>
    <submittedName>
        <fullName evidence="2">Uncharacterized protein</fullName>
    </submittedName>
</protein>
<dbReference type="EMBL" id="JANBUO010002568">
    <property type="protein sequence ID" value="KAJ2794343.1"/>
    <property type="molecule type" value="Genomic_DNA"/>
</dbReference>
<name>A0A9W8HU31_9FUNG</name>
<feature type="region of interest" description="Disordered" evidence="1">
    <location>
        <begin position="301"/>
        <end position="390"/>
    </location>
</feature>
<feature type="compositionally biased region" description="Low complexity" evidence="1">
    <location>
        <begin position="337"/>
        <end position="346"/>
    </location>
</feature>
<feature type="region of interest" description="Disordered" evidence="1">
    <location>
        <begin position="238"/>
        <end position="263"/>
    </location>
</feature>
<feature type="compositionally biased region" description="Low complexity" evidence="1">
    <location>
        <begin position="71"/>
        <end position="83"/>
    </location>
</feature>
<feature type="compositionally biased region" description="Polar residues" evidence="1">
    <location>
        <begin position="301"/>
        <end position="317"/>
    </location>
</feature>
<feature type="compositionally biased region" description="Basic and acidic residues" evidence="1">
    <location>
        <begin position="160"/>
        <end position="178"/>
    </location>
</feature>
<feature type="region of interest" description="Disordered" evidence="1">
    <location>
        <begin position="110"/>
        <end position="178"/>
    </location>
</feature>
<feature type="compositionally biased region" description="Low complexity" evidence="1">
    <location>
        <begin position="110"/>
        <end position="136"/>
    </location>
</feature>
<evidence type="ECO:0000313" key="2">
    <source>
        <dbReference type="EMBL" id="KAJ2794343.1"/>
    </source>
</evidence>